<evidence type="ECO:0000313" key="2">
    <source>
        <dbReference type="EMBL" id="GAB89154.1"/>
    </source>
</evidence>
<dbReference type="Pfam" id="PF12680">
    <property type="entry name" value="SnoaL_2"/>
    <property type="match status" value="1"/>
</dbReference>
<dbReference type="InterPro" id="IPR032710">
    <property type="entry name" value="NTF2-like_dom_sf"/>
</dbReference>
<dbReference type="RefSeq" id="WP_006331080.1">
    <property type="nucleotide sequence ID" value="NZ_BAHC01000053.1"/>
</dbReference>
<dbReference type="SUPFAM" id="SSF54427">
    <property type="entry name" value="NTF2-like"/>
    <property type="match status" value="1"/>
</dbReference>
<dbReference type="Proteomes" id="UP000008363">
    <property type="component" value="Unassembled WGS sequence"/>
</dbReference>
<gene>
    <name evidence="2" type="ORF">GORHZ_053_00070</name>
</gene>
<reference evidence="2 3" key="1">
    <citation type="submission" date="2012-08" db="EMBL/GenBank/DDBJ databases">
        <title>Whole genome shotgun sequence of Gordonia rhizosphera NBRC 16068.</title>
        <authorList>
            <person name="Takarada H."/>
            <person name="Isaki S."/>
            <person name="Hosoyama A."/>
            <person name="Tsuchikane K."/>
            <person name="Katsumata H."/>
            <person name="Baba S."/>
            <person name="Ohji S."/>
            <person name="Yamazaki S."/>
            <person name="Fujita N."/>
        </authorList>
    </citation>
    <scope>NUCLEOTIDE SEQUENCE [LARGE SCALE GENOMIC DNA]</scope>
    <source>
        <strain evidence="2 3">NBRC 16068</strain>
    </source>
</reference>
<dbReference type="Gene3D" id="3.10.450.50">
    <property type="match status" value="1"/>
</dbReference>
<protein>
    <recommendedName>
        <fullName evidence="1">SnoaL-like domain-containing protein</fullName>
    </recommendedName>
</protein>
<accession>K6WRH2</accession>
<sequence>MIIDEVADRFFAAIESGDTDALLALYAPDAVIWHNEDGTEQTVEQNLRVLRWLTRTVADLEYRDVRRIVHDGGFVQQHLLTGTLPDGEDLAIPAGLFVDVADDHIVRINEYVDSAHLRPLLTTRRTNR</sequence>
<dbReference type="InterPro" id="IPR037401">
    <property type="entry name" value="SnoaL-like"/>
</dbReference>
<dbReference type="AlphaFoldDB" id="K6WRH2"/>
<comment type="caution">
    <text evidence="2">The sequence shown here is derived from an EMBL/GenBank/DDBJ whole genome shotgun (WGS) entry which is preliminary data.</text>
</comment>
<keyword evidence="3" id="KW-1185">Reference proteome</keyword>
<name>K6WRH2_9ACTN</name>
<organism evidence="2 3">
    <name type="scientific">Gordonia rhizosphera NBRC 16068</name>
    <dbReference type="NCBI Taxonomy" id="1108045"/>
    <lineage>
        <taxon>Bacteria</taxon>
        <taxon>Bacillati</taxon>
        <taxon>Actinomycetota</taxon>
        <taxon>Actinomycetes</taxon>
        <taxon>Mycobacteriales</taxon>
        <taxon>Gordoniaceae</taxon>
        <taxon>Gordonia</taxon>
    </lineage>
</organism>
<evidence type="ECO:0000313" key="3">
    <source>
        <dbReference type="Proteomes" id="UP000008363"/>
    </source>
</evidence>
<dbReference type="eggNOG" id="COG3631">
    <property type="taxonomic scope" value="Bacteria"/>
</dbReference>
<feature type="domain" description="SnoaL-like" evidence="1">
    <location>
        <begin position="8"/>
        <end position="108"/>
    </location>
</feature>
<evidence type="ECO:0000259" key="1">
    <source>
        <dbReference type="Pfam" id="PF12680"/>
    </source>
</evidence>
<dbReference type="STRING" id="1108045.GORHZ_053_00070"/>
<proteinExistence type="predicted"/>
<dbReference type="EMBL" id="BAHC01000053">
    <property type="protein sequence ID" value="GAB89154.1"/>
    <property type="molecule type" value="Genomic_DNA"/>
</dbReference>